<dbReference type="STRING" id="1276258.SAPIS_v1c02040"/>
<reference evidence="1 2" key="1">
    <citation type="journal article" date="2014" name="Genome Announc.">
        <title>Complete Genome Sequence of Spiroplasma apis B31T (ATCC 33834), a Bacterium Associated with May Disease of Honeybees (Apis mellifera).</title>
        <authorList>
            <person name="Ku C."/>
            <person name="Lo W.S."/>
            <person name="Chen L.L."/>
            <person name="Kuo C.H."/>
        </authorList>
    </citation>
    <scope>NUCLEOTIDE SEQUENCE [LARGE SCALE GENOMIC DNA]</scope>
    <source>
        <strain evidence="1">B31</strain>
    </source>
</reference>
<dbReference type="KEGG" id="sapi:SAPIS_v1c02040"/>
<dbReference type="AlphaFoldDB" id="V5RJU8"/>
<sequence length="297" mass="35054">MKKLYIIFSTLFLSTPIIISSANSVSCAETYSSKIKEILELDRENITKKNEYKIEYDFENKFDLSKDTNFTSNEIVDIVRKSLILFKEYKVFWNTFISKTDDDGNNRFSKWITYLLMDYSSYGVSKVMNYESEVNFLTYLEDFILEPSFQLLTTAFAVLRKNLNIISSCYESVMNKNKEDLQSYDFTNSELYEIDSLIKTIKVGQFVPFFKVIYLKVVKSMGASNTQIKFDENLYNYINVGNFDMNDLLKKYDIDRSCLDCIKCNKSIKYLERFNVSSTNSLYFYDIEAIKKDWYHD</sequence>
<gene>
    <name evidence="1" type="ORF">SAPIS_v1c02040</name>
</gene>
<dbReference type="HOGENOM" id="CLU_936604_0_0_14"/>
<evidence type="ECO:0000313" key="1">
    <source>
        <dbReference type="EMBL" id="AHB36050.1"/>
    </source>
</evidence>
<dbReference type="PATRIC" id="fig|1276258.3.peg.198"/>
<protein>
    <submittedName>
        <fullName evidence="1">Uncharacterized protein</fullName>
    </submittedName>
</protein>
<accession>V5RJU8</accession>
<keyword evidence="2" id="KW-1185">Reference proteome</keyword>
<dbReference type="Proteomes" id="UP000018550">
    <property type="component" value="Chromosome"/>
</dbReference>
<dbReference type="EMBL" id="CP006682">
    <property type="protein sequence ID" value="AHB36050.1"/>
    <property type="molecule type" value="Genomic_DNA"/>
</dbReference>
<organism evidence="1 2">
    <name type="scientific">Spiroplasma apis B31</name>
    <dbReference type="NCBI Taxonomy" id="1276258"/>
    <lineage>
        <taxon>Bacteria</taxon>
        <taxon>Bacillati</taxon>
        <taxon>Mycoplasmatota</taxon>
        <taxon>Mollicutes</taxon>
        <taxon>Entomoplasmatales</taxon>
        <taxon>Spiroplasmataceae</taxon>
        <taxon>Spiroplasma</taxon>
    </lineage>
</organism>
<evidence type="ECO:0000313" key="2">
    <source>
        <dbReference type="Proteomes" id="UP000018550"/>
    </source>
</evidence>
<dbReference type="RefSeq" id="WP_023788984.1">
    <property type="nucleotide sequence ID" value="NC_022998.1"/>
</dbReference>
<name>V5RJU8_SPIAP</name>
<dbReference type="OrthoDB" id="389597at2"/>
<proteinExistence type="predicted"/>